<feature type="transmembrane region" description="Helical" evidence="1">
    <location>
        <begin position="120"/>
        <end position="145"/>
    </location>
</feature>
<dbReference type="AlphaFoldDB" id="A0A4R3KDC9"/>
<feature type="transmembrane region" description="Helical" evidence="1">
    <location>
        <begin position="50"/>
        <end position="72"/>
    </location>
</feature>
<evidence type="ECO:0000313" key="2">
    <source>
        <dbReference type="EMBL" id="TCS81033.1"/>
    </source>
</evidence>
<dbReference type="EMBL" id="SMAB01000014">
    <property type="protein sequence ID" value="TCS81033.1"/>
    <property type="molecule type" value="Genomic_DNA"/>
</dbReference>
<keyword evidence="1" id="KW-0812">Transmembrane</keyword>
<keyword evidence="3" id="KW-1185">Reference proteome</keyword>
<dbReference type="OrthoDB" id="2871125at2"/>
<dbReference type="RefSeq" id="WP_132769455.1">
    <property type="nucleotide sequence ID" value="NZ_SMAB01000014.1"/>
</dbReference>
<accession>A0A4R3KDC9</accession>
<name>A0A4R3KDC9_9BACI</name>
<feature type="transmembrane region" description="Helical" evidence="1">
    <location>
        <begin position="7"/>
        <end position="30"/>
    </location>
</feature>
<dbReference type="Proteomes" id="UP000295788">
    <property type="component" value="Unassembled WGS sequence"/>
</dbReference>
<reference evidence="2 3" key="1">
    <citation type="submission" date="2019-03" db="EMBL/GenBank/DDBJ databases">
        <title>Genomic Encyclopedia of Type Strains, Phase IV (KMG-IV): sequencing the most valuable type-strain genomes for metagenomic binning, comparative biology and taxonomic classification.</title>
        <authorList>
            <person name="Goeker M."/>
        </authorList>
    </citation>
    <scope>NUCLEOTIDE SEQUENCE [LARGE SCALE GENOMIC DNA]</scope>
    <source>
        <strain evidence="2 3">DSM 23802</strain>
    </source>
</reference>
<feature type="transmembrane region" description="Helical" evidence="1">
    <location>
        <begin position="93"/>
        <end position="114"/>
    </location>
</feature>
<keyword evidence="1" id="KW-1133">Transmembrane helix</keyword>
<evidence type="ECO:0000256" key="1">
    <source>
        <dbReference type="SAM" id="Phobius"/>
    </source>
</evidence>
<proteinExistence type="predicted"/>
<keyword evidence="1" id="KW-0472">Membrane</keyword>
<evidence type="ECO:0008006" key="4">
    <source>
        <dbReference type="Google" id="ProtNLM"/>
    </source>
</evidence>
<feature type="transmembrane region" description="Helical" evidence="1">
    <location>
        <begin position="157"/>
        <end position="175"/>
    </location>
</feature>
<evidence type="ECO:0000313" key="3">
    <source>
        <dbReference type="Proteomes" id="UP000295788"/>
    </source>
</evidence>
<gene>
    <name evidence="2" type="ORF">EDD72_11410</name>
</gene>
<protein>
    <recommendedName>
        <fullName evidence="4">Ferric reductase like protein</fullName>
    </recommendedName>
</protein>
<comment type="caution">
    <text evidence="2">The sequence shown here is derived from an EMBL/GenBank/DDBJ whole genome shotgun (WGS) entry which is preliminary data.</text>
</comment>
<organism evidence="2 3">
    <name type="scientific">Tepidibacillus fermentans</name>
    <dbReference type="NCBI Taxonomy" id="1281767"/>
    <lineage>
        <taxon>Bacteria</taxon>
        <taxon>Bacillati</taxon>
        <taxon>Bacillota</taxon>
        <taxon>Bacilli</taxon>
        <taxon>Bacillales</taxon>
        <taxon>Bacillaceae</taxon>
        <taxon>Tepidibacillus</taxon>
    </lineage>
</organism>
<sequence length="176" mass="20384">MKFIDRTINVLGFLVAVLSISMIPIFYFYYNKSAFLFGIRERGLSNQLGAMGLIFGISALGIWVSRKIYVIMKKKKLNDRGVLRHLTTFLHKHHVLLGWITIFSSTAHGIYYLLNYPNKQTAIITGIIAWTILILLSLFGVVMEYKLKEKMKHKKVRIYHFMLGLFFIVGLIIHVM</sequence>